<feature type="transmembrane region" description="Helical" evidence="6">
    <location>
        <begin position="81"/>
        <end position="100"/>
    </location>
</feature>
<comment type="subcellular location">
    <subcellularLocation>
        <location evidence="6">Cell membrane</location>
        <topology evidence="6">Multi-pass membrane protein</topology>
    </subcellularLocation>
    <subcellularLocation>
        <location evidence="1">Membrane</location>
        <topology evidence="1">Multi-pass membrane protein</topology>
    </subcellularLocation>
</comment>
<feature type="transmembrane region" description="Helical" evidence="6">
    <location>
        <begin position="179"/>
        <end position="202"/>
    </location>
</feature>
<reference evidence="8" key="1">
    <citation type="submission" date="2018-02" db="EMBL/GenBank/DDBJ databases">
        <title>Glaesserella australis sp. nov., isolated from the lungs of pigs.</title>
        <authorList>
            <person name="Turni C."/>
            <person name="Christensen H."/>
        </authorList>
    </citation>
    <scope>NUCLEOTIDE SEQUENCE [LARGE SCALE GENOMIC DNA]</scope>
    <source>
        <strain evidence="8">HS4635</strain>
    </source>
</reference>
<accession>A0A328BZ44</accession>
<dbReference type="PANTHER" id="PTHR43483">
    <property type="entry name" value="MEMBRANE TRANSPORTER PROTEIN HI_0806-RELATED"/>
    <property type="match status" value="1"/>
</dbReference>
<evidence type="ECO:0000256" key="5">
    <source>
        <dbReference type="ARBA" id="ARBA00023136"/>
    </source>
</evidence>
<evidence type="ECO:0000256" key="3">
    <source>
        <dbReference type="ARBA" id="ARBA00022692"/>
    </source>
</evidence>
<evidence type="ECO:0000313" key="8">
    <source>
        <dbReference type="Proteomes" id="UP000248689"/>
    </source>
</evidence>
<feature type="transmembrane region" description="Helical" evidence="6">
    <location>
        <begin position="47"/>
        <end position="69"/>
    </location>
</feature>
<keyword evidence="8" id="KW-1185">Reference proteome</keyword>
<comment type="similarity">
    <text evidence="2 6">Belongs to the 4-toluene sulfonate uptake permease (TSUP) (TC 2.A.102) family.</text>
</comment>
<keyword evidence="3 6" id="KW-0812">Transmembrane</keyword>
<feature type="transmembrane region" description="Helical" evidence="6">
    <location>
        <begin position="214"/>
        <end position="233"/>
    </location>
</feature>
<dbReference type="RefSeq" id="WP_111749833.1">
    <property type="nucleotide sequence ID" value="NZ_PTPX01000011.1"/>
</dbReference>
<dbReference type="InterPro" id="IPR002781">
    <property type="entry name" value="TM_pro_TauE-like"/>
</dbReference>
<proteinExistence type="inferred from homology"/>
<dbReference type="AlphaFoldDB" id="A0A328BZ44"/>
<keyword evidence="5 6" id="KW-0472">Membrane</keyword>
<dbReference type="Pfam" id="PF01925">
    <property type="entry name" value="TauE"/>
    <property type="match status" value="1"/>
</dbReference>
<sequence length="264" mass="27859">MIEMFIAFLVLGAIAGFLAGLFGIGGGMIIVPTLVYLLPKLGVSDELLMSIALGTSFSTIVLTTFSAAQRQHKLGNVEWSLLKYFAPALMVSVFISGLIVSDFPKSVLTKLFAILVLYNSIKMFLALKPKQQAPKPLTVQSTIIAGGIIGALSSVAGIAGGAFIVPFLNSRGIELKKAIGSSSFCGGLLGLAATISFILSGWNQPNLPEYSLGYVYLPALLGITMASVFTSKLGASAANKLPVPILKRAFAIFLMFVGINMFLK</sequence>
<evidence type="ECO:0000256" key="2">
    <source>
        <dbReference type="ARBA" id="ARBA00009142"/>
    </source>
</evidence>
<evidence type="ECO:0000313" key="7">
    <source>
        <dbReference type="EMBL" id="RAL18911.1"/>
    </source>
</evidence>
<keyword evidence="4 6" id="KW-1133">Transmembrane helix</keyword>
<organism evidence="7 8">
    <name type="scientific">Glaesserella australis</name>
    <dbReference type="NCBI Taxonomy" id="2094024"/>
    <lineage>
        <taxon>Bacteria</taxon>
        <taxon>Pseudomonadati</taxon>
        <taxon>Pseudomonadota</taxon>
        <taxon>Gammaproteobacteria</taxon>
        <taxon>Pasteurellales</taxon>
        <taxon>Pasteurellaceae</taxon>
        <taxon>Glaesserella</taxon>
    </lineage>
</organism>
<evidence type="ECO:0000256" key="1">
    <source>
        <dbReference type="ARBA" id="ARBA00004141"/>
    </source>
</evidence>
<dbReference type="OrthoDB" id="457670at2"/>
<dbReference type="PANTHER" id="PTHR43483:SF3">
    <property type="entry name" value="MEMBRANE TRANSPORTER PROTEIN HI_0806-RELATED"/>
    <property type="match status" value="1"/>
</dbReference>
<name>A0A328BZ44_9PAST</name>
<feature type="transmembrane region" description="Helical" evidence="6">
    <location>
        <begin position="245"/>
        <end position="263"/>
    </location>
</feature>
<protein>
    <recommendedName>
        <fullName evidence="6">Probable membrane transporter protein</fullName>
    </recommendedName>
</protein>
<feature type="transmembrane region" description="Helical" evidence="6">
    <location>
        <begin position="6"/>
        <end position="35"/>
    </location>
</feature>
<dbReference type="Proteomes" id="UP000248689">
    <property type="component" value="Unassembled WGS sequence"/>
</dbReference>
<gene>
    <name evidence="7" type="ORF">C5N92_05380</name>
</gene>
<dbReference type="GO" id="GO:0005886">
    <property type="term" value="C:plasma membrane"/>
    <property type="evidence" value="ECO:0007669"/>
    <property type="project" value="UniProtKB-SubCell"/>
</dbReference>
<feature type="transmembrane region" description="Helical" evidence="6">
    <location>
        <begin position="139"/>
        <end position="167"/>
    </location>
</feature>
<evidence type="ECO:0000256" key="6">
    <source>
        <dbReference type="RuleBase" id="RU363041"/>
    </source>
</evidence>
<evidence type="ECO:0000256" key="4">
    <source>
        <dbReference type="ARBA" id="ARBA00022989"/>
    </source>
</evidence>
<keyword evidence="6" id="KW-1003">Cell membrane</keyword>
<dbReference type="EMBL" id="PTPX01000011">
    <property type="protein sequence ID" value="RAL18911.1"/>
    <property type="molecule type" value="Genomic_DNA"/>
</dbReference>
<comment type="caution">
    <text evidence="7">The sequence shown here is derived from an EMBL/GenBank/DDBJ whole genome shotgun (WGS) entry which is preliminary data.</text>
</comment>